<gene>
    <name evidence="9" type="ORF">BO82DRAFT_336777</name>
</gene>
<keyword evidence="3" id="KW-0805">Transcription regulation</keyword>
<sequence>MQSHPPSRISKSPRRPSSDKPKRRRKALSCYDCRRRKLKCDREVPACGRCRKGGIAESCSYNESPLLPEEERSALLHNSAYTLHSPQPAPAPAPQDHFGPGGPKHNTVNQPAPEARVVSLAAPQNAGSWQLLGASSSATEINEERPSIRSNAADNTDGHDDGIGPPGSGGERLRVQTTILRGENFKTHYYGSTNPISLISHFPELRSFMKETIMQRTSLPSLQRELKALQVKWKGMRTDLLPQHEWELVRLLPDPETMDAHVQLYFDTFETLYRILHYPSFMREYEAFREDSRAARPAFVVTLMLMLACVGCLAAPPAQQQQQPKYIGDSAMARERATLWIEAVEAWLPRQSQKHVYLAIWQIRCLLLVAKMVNVVKKKRTWTAAGTLVREAMSAGFHRDPTILGDRVSVFDLEMRRRLWATILELELQISTDRGMPSAGAAMTADTAPPLNINDEALAVDAAALPPSQPAEVYTTCSFLRVSASSFPLRAALNSLVNDIHAQSEYEEVLRNEERITAALHRLPPWPDDDAGTTGMSARGRTPTLARVLLDIQLRHFLILLHAPFARQADTNPRYSLSRMVCFNAAFRLIDQHRQLKEAGNHLLLLLRHDYFKSALVICHNMYIAASVHDNLLLQSNSTTLIHYIEAVLHLLEEKTTRLGTGYTHYWYIAAAAAFLRSRIHDPAHPAVQKEEAIYEVVRQYHRVLAHQEDLRKAKELLFPMRLITMNPPDTTTATQLHLPADLTGASLLDPDLSRVSSDPFPKALPLGIRRAPQLTTSTNTNSQPSAKKTSPSKNSSSAIPPPGRSTTYGRWNKPTRLHLHCILIRPSE</sequence>
<dbReference type="GeneID" id="37136105"/>
<keyword evidence="5" id="KW-0804">Transcription</keyword>
<feature type="region of interest" description="Disordered" evidence="7">
    <location>
        <begin position="137"/>
        <end position="172"/>
    </location>
</feature>
<dbReference type="CDD" id="cd00067">
    <property type="entry name" value="GAL4"/>
    <property type="match status" value="1"/>
</dbReference>
<dbReference type="SUPFAM" id="SSF57701">
    <property type="entry name" value="Zn2/Cys6 DNA-binding domain"/>
    <property type="match status" value="1"/>
</dbReference>
<dbReference type="GO" id="GO:0001228">
    <property type="term" value="F:DNA-binding transcription activator activity, RNA polymerase II-specific"/>
    <property type="evidence" value="ECO:0007669"/>
    <property type="project" value="TreeGrafter"/>
</dbReference>
<dbReference type="VEuPathDB" id="FungiDB:BO82DRAFT_336777"/>
<dbReference type="GO" id="GO:0000978">
    <property type="term" value="F:RNA polymerase II cis-regulatory region sequence-specific DNA binding"/>
    <property type="evidence" value="ECO:0007669"/>
    <property type="project" value="TreeGrafter"/>
</dbReference>
<dbReference type="InterPro" id="IPR001138">
    <property type="entry name" value="Zn2Cys6_DnaBD"/>
</dbReference>
<dbReference type="PANTHER" id="PTHR31944:SF130">
    <property type="entry name" value="ZN(II)2CYS6 TRANSCRIPTION FACTO (EUROFUNG)"/>
    <property type="match status" value="1"/>
</dbReference>
<proteinExistence type="predicted"/>
<dbReference type="STRING" id="1448315.A0A319CAS8"/>
<dbReference type="Proteomes" id="UP000248340">
    <property type="component" value="Unassembled WGS sequence"/>
</dbReference>
<dbReference type="PROSITE" id="PS00463">
    <property type="entry name" value="ZN2_CY6_FUNGAL_1"/>
    <property type="match status" value="1"/>
</dbReference>
<dbReference type="SMART" id="SM00906">
    <property type="entry name" value="Fungal_trans"/>
    <property type="match status" value="1"/>
</dbReference>
<evidence type="ECO:0000256" key="5">
    <source>
        <dbReference type="ARBA" id="ARBA00023163"/>
    </source>
</evidence>
<dbReference type="Pfam" id="PF00172">
    <property type="entry name" value="Zn_clus"/>
    <property type="match status" value="1"/>
</dbReference>
<evidence type="ECO:0000256" key="3">
    <source>
        <dbReference type="ARBA" id="ARBA00023015"/>
    </source>
</evidence>
<evidence type="ECO:0000256" key="4">
    <source>
        <dbReference type="ARBA" id="ARBA00023125"/>
    </source>
</evidence>
<accession>A0A319CAS8</accession>
<dbReference type="GO" id="GO:0008270">
    <property type="term" value="F:zinc ion binding"/>
    <property type="evidence" value="ECO:0007669"/>
    <property type="project" value="InterPro"/>
</dbReference>
<keyword evidence="2" id="KW-0862">Zinc</keyword>
<evidence type="ECO:0000313" key="10">
    <source>
        <dbReference type="Proteomes" id="UP000248340"/>
    </source>
</evidence>
<dbReference type="RefSeq" id="XP_025491389.1">
    <property type="nucleotide sequence ID" value="XM_025633364.1"/>
</dbReference>
<dbReference type="InterPro" id="IPR007219">
    <property type="entry name" value="XnlR_reg_dom"/>
</dbReference>
<organism evidence="9 10">
    <name type="scientific">Aspergillus uvarum CBS 121591</name>
    <dbReference type="NCBI Taxonomy" id="1448315"/>
    <lineage>
        <taxon>Eukaryota</taxon>
        <taxon>Fungi</taxon>
        <taxon>Dikarya</taxon>
        <taxon>Ascomycota</taxon>
        <taxon>Pezizomycotina</taxon>
        <taxon>Eurotiomycetes</taxon>
        <taxon>Eurotiomycetidae</taxon>
        <taxon>Eurotiales</taxon>
        <taxon>Aspergillaceae</taxon>
        <taxon>Aspergillus</taxon>
        <taxon>Aspergillus subgen. Circumdati</taxon>
    </lineage>
</organism>
<dbReference type="Gene3D" id="4.10.240.10">
    <property type="entry name" value="Zn(2)-C6 fungal-type DNA-binding domain"/>
    <property type="match status" value="1"/>
</dbReference>
<feature type="compositionally biased region" description="Low complexity" evidence="7">
    <location>
        <begin position="1"/>
        <end position="10"/>
    </location>
</feature>
<dbReference type="PROSITE" id="PS50048">
    <property type="entry name" value="ZN2_CY6_FUNGAL_2"/>
    <property type="match status" value="1"/>
</dbReference>
<evidence type="ECO:0000256" key="6">
    <source>
        <dbReference type="ARBA" id="ARBA00023242"/>
    </source>
</evidence>
<feature type="compositionally biased region" description="Polar residues" evidence="7">
    <location>
        <begin position="774"/>
        <end position="810"/>
    </location>
</feature>
<name>A0A319CAS8_9EURO</name>
<dbReference type="GO" id="GO:0006351">
    <property type="term" value="P:DNA-templated transcription"/>
    <property type="evidence" value="ECO:0007669"/>
    <property type="project" value="InterPro"/>
</dbReference>
<dbReference type="InterPro" id="IPR036864">
    <property type="entry name" value="Zn2-C6_fun-type_DNA-bd_sf"/>
</dbReference>
<protein>
    <recommendedName>
        <fullName evidence="8">Zn(2)-C6 fungal-type domain-containing protein</fullName>
    </recommendedName>
</protein>
<dbReference type="GO" id="GO:0005634">
    <property type="term" value="C:nucleus"/>
    <property type="evidence" value="ECO:0007669"/>
    <property type="project" value="TreeGrafter"/>
</dbReference>
<dbReference type="OrthoDB" id="4236860at2759"/>
<keyword evidence="6" id="KW-0539">Nucleus</keyword>
<feature type="region of interest" description="Disordered" evidence="7">
    <location>
        <begin position="82"/>
        <end position="108"/>
    </location>
</feature>
<dbReference type="AlphaFoldDB" id="A0A319CAS8"/>
<evidence type="ECO:0000256" key="1">
    <source>
        <dbReference type="ARBA" id="ARBA00022723"/>
    </source>
</evidence>
<dbReference type="Pfam" id="PF04082">
    <property type="entry name" value="Fungal_trans"/>
    <property type="match status" value="1"/>
</dbReference>
<keyword evidence="4" id="KW-0238">DNA-binding</keyword>
<dbReference type="PANTHER" id="PTHR31944">
    <property type="entry name" value="HEME-RESPONSIVE ZINC FINGER TRANSCRIPTION FACTOR HAP1"/>
    <property type="match status" value="1"/>
</dbReference>
<keyword evidence="1" id="KW-0479">Metal-binding</keyword>
<evidence type="ECO:0000313" key="9">
    <source>
        <dbReference type="EMBL" id="PYH81189.1"/>
    </source>
</evidence>
<dbReference type="SMART" id="SM00066">
    <property type="entry name" value="GAL4"/>
    <property type="match status" value="1"/>
</dbReference>
<keyword evidence="10" id="KW-1185">Reference proteome</keyword>
<feature type="domain" description="Zn(2)-C6 fungal-type" evidence="8">
    <location>
        <begin position="29"/>
        <end position="61"/>
    </location>
</feature>
<feature type="region of interest" description="Disordered" evidence="7">
    <location>
        <begin position="765"/>
        <end position="812"/>
    </location>
</feature>
<dbReference type="InterPro" id="IPR051430">
    <property type="entry name" value="Fungal_TF_Env_Response"/>
</dbReference>
<feature type="region of interest" description="Disordered" evidence="7">
    <location>
        <begin position="1"/>
        <end position="28"/>
    </location>
</feature>
<evidence type="ECO:0000256" key="7">
    <source>
        <dbReference type="SAM" id="MobiDB-lite"/>
    </source>
</evidence>
<evidence type="ECO:0000259" key="8">
    <source>
        <dbReference type="PROSITE" id="PS50048"/>
    </source>
</evidence>
<dbReference type="EMBL" id="KZ821704">
    <property type="protein sequence ID" value="PYH81189.1"/>
    <property type="molecule type" value="Genomic_DNA"/>
</dbReference>
<dbReference type="CDD" id="cd12148">
    <property type="entry name" value="fungal_TF_MHR"/>
    <property type="match status" value="1"/>
</dbReference>
<evidence type="ECO:0000256" key="2">
    <source>
        <dbReference type="ARBA" id="ARBA00022833"/>
    </source>
</evidence>
<reference evidence="9 10" key="1">
    <citation type="submission" date="2016-12" db="EMBL/GenBank/DDBJ databases">
        <title>The genomes of Aspergillus section Nigri reveals drivers in fungal speciation.</title>
        <authorList>
            <consortium name="DOE Joint Genome Institute"/>
            <person name="Vesth T.C."/>
            <person name="Nybo J."/>
            <person name="Theobald S."/>
            <person name="Brandl J."/>
            <person name="Frisvad J.C."/>
            <person name="Nielsen K.F."/>
            <person name="Lyhne E.K."/>
            <person name="Kogle M.E."/>
            <person name="Kuo A."/>
            <person name="Riley R."/>
            <person name="Clum A."/>
            <person name="Nolan M."/>
            <person name="Lipzen A."/>
            <person name="Salamov A."/>
            <person name="Henrissat B."/>
            <person name="Wiebenga A."/>
            <person name="De Vries R.P."/>
            <person name="Grigoriev I.V."/>
            <person name="Mortensen U.H."/>
            <person name="Andersen M.R."/>
            <person name="Baker S.E."/>
        </authorList>
    </citation>
    <scope>NUCLEOTIDE SEQUENCE [LARGE SCALE GENOMIC DNA]</scope>
    <source>
        <strain evidence="9 10">CBS 121591</strain>
    </source>
</reference>